<comment type="caution">
    <text evidence="2">The sequence shown here is derived from an EMBL/GenBank/DDBJ whole genome shotgun (WGS) entry which is preliminary data.</text>
</comment>
<evidence type="ECO:0000313" key="3">
    <source>
        <dbReference type="Proteomes" id="UP000007148"/>
    </source>
</evidence>
<dbReference type="SUPFAM" id="SSF52047">
    <property type="entry name" value="RNI-like"/>
    <property type="match status" value="1"/>
</dbReference>
<keyword evidence="3" id="KW-1185">Reference proteome</keyword>
<dbReference type="HOGENOM" id="CLU_046322_0_0_1"/>
<reference evidence="2 3" key="1">
    <citation type="journal article" date="2011" name="PLoS Pathog.">
        <title>Endophytic Life Strategies Decoded by Genome and Transcriptome Analyses of the Mutualistic Root Symbiont Piriformospora indica.</title>
        <authorList>
            <person name="Zuccaro A."/>
            <person name="Lahrmann U."/>
            <person name="Guldener U."/>
            <person name="Langen G."/>
            <person name="Pfiffi S."/>
            <person name="Biedenkopf D."/>
            <person name="Wong P."/>
            <person name="Samans B."/>
            <person name="Grimm C."/>
            <person name="Basiewicz M."/>
            <person name="Murat C."/>
            <person name="Martin F."/>
            <person name="Kogel K.H."/>
        </authorList>
    </citation>
    <scope>NUCLEOTIDE SEQUENCE [LARGE SCALE GENOMIC DNA]</scope>
    <source>
        <strain evidence="2 3">DSM 11827</strain>
    </source>
</reference>
<dbReference type="Proteomes" id="UP000007148">
    <property type="component" value="Unassembled WGS sequence"/>
</dbReference>
<sequence>MSWKALPVEVTLEIIEHLCPEISIGQIGEAAAWTKLWQTEESNMVETEQNNVNSSDGNDSKTASGSGQASSTNPWSALQSLALTNNYFYGICIPFAYRDFIFTSNDWMLSDELVSKWTKHASSVRNVRILVDPQYTTHSQYWDFLVTTLAAFTNVTSLALYYFSCYSIPQRIADQCIGILSTGKVREFGIYSAMILQYEVGNPSWDRRMAWGANYIIGQYANNAAATSNLRVLDLVMETIPMDMYKLIRTQFPNLRTMNIRRAFRCRALGRIWDTNQVSPWRHYDHLTRLRLIDCSNAYAFHIPHLVRHFKSLRELMVSTCGSDDDDKVGVPRSGGWSTEADALCNTHASLDVFHVEHMSDWEIYALGVIPTKELVTSNLVQGHLEAAFTYDPEIFPGLGLLRVEAYVSLEEATYMDATMADPPRAIKTLNAICAGRGIKIERDAKWVRKKWTPS</sequence>
<evidence type="ECO:0008006" key="4">
    <source>
        <dbReference type="Google" id="ProtNLM"/>
    </source>
</evidence>
<name>G4THV1_SERID</name>
<dbReference type="Gene3D" id="3.80.10.10">
    <property type="entry name" value="Ribonuclease Inhibitor"/>
    <property type="match status" value="1"/>
</dbReference>
<protein>
    <recommendedName>
        <fullName evidence="4">F-box domain-containing protein</fullName>
    </recommendedName>
</protein>
<dbReference type="OrthoDB" id="3133376at2759"/>
<proteinExistence type="predicted"/>
<dbReference type="InterPro" id="IPR032675">
    <property type="entry name" value="LRR_dom_sf"/>
</dbReference>
<organism evidence="2 3">
    <name type="scientific">Serendipita indica (strain DSM 11827)</name>
    <name type="common">Root endophyte fungus</name>
    <name type="synonym">Piriformospora indica</name>
    <dbReference type="NCBI Taxonomy" id="1109443"/>
    <lineage>
        <taxon>Eukaryota</taxon>
        <taxon>Fungi</taxon>
        <taxon>Dikarya</taxon>
        <taxon>Basidiomycota</taxon>
        <taxon>Agaricomycotina</taxon>
        <taxon>Agaricomycetes</taxon>
        <taxon>Sebacinales</taxon>
        <taxon>Serendipitaceae</taxon>
        <taxon>Serendipita</taxon>
    </lineage>
</organism>
<dbReference type="AlphaFoldDB" id="G4THV1"/>
<dbReference type="EMBL" id="CAFZ01000098">
    <property type="protein sequence ID" value="CCA70882.1"/>
    <property type="molecule type" value="Genomic_DNA"/>
</dbReference>
<dbReference type="InParanoid" id="G4THV1"/>
<accession>G4THV1</accession>
<gene>
    <name evidence="2" type="ORF">PIIN_04818</name>
</gene>
<evidence type="ECO:0000313" key="2">
    <source>
        <dbReference type="EMBL" id="CCA70882.1"/>
    </source>
</evidence>
<feature type="region of interest" description="Disordered" evidence="1">
    <location>
        <begin position="46"/>
        <end position="73"/>
    </location>
</feature>
<evidence type="ECO:0000256" key="1">
    <source>
        <dbReference type="SAM" id="MobiDB-lite"/>
    </source>
</evidence>